<gene>
    <name evidence="3" type="ORF">OH76DRAFT_1464119</name>
</gene>
<dbReference type="InterPro" id="IPR036047">
    <property type="entry name" value="F-box-like_dom_sf"/>
</dbReference>
<dbReference type="OrthoDB" id="3359674at2759"/>
<keyword evidence="4" id="KW-1185">Reference proteome</keyword>
<dbReference type="AlphaFoldDB" id="A0A371DBR5"/>
<feature type="compositionally biased region" description="Acidic residues" evidence="1">
    <location>
        <begin position="314"/>
        <end position="324"/>
    </location>
</feature>
<feature type="region of interest" description="Disordered" evidence="1">
    <location>
        <begin position="312"/>
        <end position="335"/>
    </location>
</feature>
<evidence type="ECO:0000313" key="3">
    <source>
        <dbReference type="EMBL" id="RDX49989.1"/>
    </source>
</evidence>
<reference evidence="3 4" key="1">
    <citation type="journal article" date="2018" name="Biotechnol. Biofuels">
        <title>Integrative visual omics of the white-rot fungus Polyporus brumalis exposes the biotechnological potential of its oxidative enzymes for delignifying raw plant biomass.</title>
        <authorList>
            <person name="Miyauchi S."/>
            <person name="Rancon A."/>
            <person name="Drula E."/>
            <person name="Hage H."/>
            <person name="Chaduli D."/>
            <person name="Favel A."/>
            <person name="Grisel S."/>
            <person name="Henrissat B."/>
            <person name="Herpoel-Gimbert I."/>
            <person name="Ruiz-Duenas F.J."/>
            <person name="Chevret D."/>
            <person name="Hainaut M."/>
            <person name="Lin J."/>
            <person name="Wang M."/>
            <person name="Pangilinan J."/>
            <person name="Lipzen A."/>
            <person name="Lesage-Meessen L."/>
            <person name="Navarro D."/>
            <person name="Riley R."/>
            <person name="Grigoriev I.V."/>
            <person name="Zhou S."/>
            <person name="Raouche S."/>
            <person name="Rosso M.N."/>
        </authorList>
    </citation>
    <scope>NUCLEOTIDE SEQUENCE [LARGE SCALE GENOMIC DNA]</scope>
    <source>
        <strain evidence="3 4">BRFM 1820</strain>
    </source>
</reference>
<dbReference type="SUPFAM" id="SSF52047">
    <property type="entry name" value="RNI-like"/>
    <property type="match status" value="1"/>
</dbReference>
<dbReference type="Proteomes" id="UP000256964">
    <property type="component" value="Unassembled WGS sequence"/>
</dbReference>
<dbReference type="SUPFAM" id="SSF81383">
    <property type="entry name" value="F-box domain"/>
    <property type="match status" value="1"/>
</dbReference>
<accession>A0A371DBR5</accession>
<dbReference type="Gene3D" id="1.20.1280.50">
    <property type="match status" value="1"/>
</dbReference>
<sequence>MTYISPSSSISPIARLPPELLISIFTHCSDEPSDQPTPAILGRVCRYWNDVSLLSPRIWQHIYLYERNGTFMAHEQARWWIAKSDPLPFDVRIETETADMILPLLSPVLAHMQRLERCVISGRHKEEFDFTKYPFDRARSCLVDELNVVIKGVAALDTLGLNTDSEASEDRPETDMFRVYSPSDGPPELSLHFAVYALPLQLEMKPIPVKALYITEFSMDVTVDIPRLLRFLQCTPFLECLHYTGWPQEGDPIQPGQLSIARLPHLRVLLIRSTVSVRAILSHIDVPALEELYLEHTNVDFELRTEPYVAQQDTADEGESEDEAHDFSQSPCSDHATGVGLRTLLKRSRPPLQVLHMDYADMRTKDFRWCFDHLRHLREFKIVGSDMSDRVVAMLAPCPRPTYGTADGLLHVRLPCLQNLEVWHCQRVTGDAIVKALRERVELTDWLAEKGWGETLESVAVLGCSEVLFQHGQALSETLGDRLRIS</sequence>
<dbReference type="InterPro" id="IPR001810">
    <property type="entry name" value="F-box_dom"/>
</dbReference>
<dbReference type="EMBL" id="KZ857402">
    <property type="protein sequence ID" value="RDX49989.1"/>
    <property type="molecule type" value="Genomic_DNA"/>
</dbReference>
<dbReference type="Pfam" id="PF12937">
    <property type="entry name" value="F-box-like"/>
    <property type="match status" value="1"/>
</dbReference>
<evidence type="ECO:0000259" key="2">
    <source>
        <dbReference type="Pfam" id="PF12937"/>
    </source>
</evidence>
<dbReference type="STRING" id="139420.A0A371DBR5"/>
<organism evidence="3 4">
    <name type="scientific">Lentinus brumalis</name>
    <dbReference type="NCBI Taxonomy" id="2498619"/>
    <lineage>
        <taxon>Eukaryota</taxon>
        <taxon>Fungi</taxon>
        <taxon>Dikarya</taxon>
        <taxon>Basidiomycota</taxon>
        <taxon>Agaricomycotina</taxon>
        <taxon>Agaricomycetes</taxon>
        <taxon>Polyporales</taxon>
        <taxon>Polyporaceae</taxon>
        <taxon>Lentinus</taxon>
    </lineage>
</organism>
<protein>
    <recommendedName>
        <fullName evidence="2">F-box domain-containing protein</fullName>
    </recommendedName>
</protein>
<feature type="domain" description="F-box" evidence="2">
    <location>
        <begin position="13"/>
        <end position="64"/>
    </location>
</feature>
<dbReference type="InterPro" id="IPR032675">
    <property type="entry name" value="LRR_dom_sf"/>
</dbReference>
<dbReference type="Gene3D" id="3.80.10.10">
    <property type="entry name" value="Ribonuclease Inhibitor"/>
    <property type="match status" value="1"/>
</dbReference>
<evidence type="ECO:0000256" key="1">
    <source>
        <dbReference type="SAM" id="MobiDB-lite"/>
    </source>
</evidence>
<proteinExistence type="predicted"/>
<name>A0A371DBR5_9APHY</name>
<evidence type="ECO:0000313" key="4">
    <source>
        <dbReference type="Proteomes" id="UP000256964"/>
    </source>
</evidence>